<keyword evidence="2" id="KW-1185">Reference proteome</keyword>
<gene>
    <name evidence="1" type="primary">Vigan.03G133300</name>
    <name evidence="1" type="ORF">VIGAN_03133300</name>
</gene>
<accession>A0A0S3RM20</accession>
<reference evidence="1 2" key="1">
    <citation type="journal article" date="2015" name="Sci. Rep.">
        <title>The power of single molecule real-time sequencing technology in the de novo assembly of a eukaryotic genome.</title>
        <authorList>
            <person name="Sakai H."/>
            <person name="Naito K."/>
            <person name="Ogiso-Tanaka E."/>
            <person name="Takahashi Y."/>
            <person name="Iseki K."/>
            <person name="Muto C."/>
            <person name="Satou K."/>
            <person name="Teruya K."/>
            <person name="Shiroma A."/>
            <person name="Shimoji M."/>
            <person name="Hirano T."/>
            <person name="Itoh T."/>
            <person name="Kaga A."/>
            <person name="Tomooka N."/>
        </authorList>
    </citation>
    <scope>NUCLEOTIDE SEQUENCE [LARGE SCALE GENOMIC DNA]</scope>
    <source>
        <strain evidence="2">cv. Shumari</strain>
    </source>
</reference>
<feature type="non-terminal residue" evidence="1">
    <location>
        <position position="1"/>
    </location>
</feature>
<protein>
    <submittedName>
        <fullName evidence="1">Uncharacterized protein</fullName>
    </submittedName>
</protein>
<proteinExistence type="predicted"/>
<dbReference type="EMBL" id="AP015036">
    <property type="protein sequence ID" value="BAT81576.1"/>
    <property type="molecule type" value="Genomic_DNA"/>
</dbReference>
<name>A0A0S3RM20_PHAAN</name>
<sequence>LIKTSLKESPIMLVKPRRAISTSVHSPHLIINNLNRNSSYINISKPNLRIDVGPVFNNTSVFHSPNLKKRQVLEI</sequence>
<organism evidence="1 2">
    <name type="scientific">Vigna angularis var. angularis</name>
    <dbReference type="NCBI Taxonomy" id="157739"/>
    <lineage>
        <taxon>Eukaryota</taxon>
        <taxon>Viridiplantae</taxon>
        <taxon>Streptophyta</taxon>
        <taxon>Embryophyta</taxon>
        <taxon>Tracheophyta</taxon>
        <taxon>Spermatophyta</taxon>
        <taxon>Magnoliopsida</taxon>
        <taxon>eudicotyledons</taxon>
        <taxon>Gunneridae</taxon>
        <taxon>Pentapetalae</taxon>
        <taxon>rosids</taxon>
        <taxon>fabids</taxon>
        <taxon>Fabales</taxon>
        <taxon>Fabaceae</taxon>
        <taxon>Papilionoideae</taxon>
        <taxon>50 kb inversion clade</taxon>
        <taxon>NPAAA clade</taxon>
        <taxon>indigoferoid/millettioid clade</taxon>
        <taxon>Phaseoleae</taxon>
        <taxon>Vigna</taxon>
    </lineage>
</organism>
<dbReference type="AlphaFoldDB" id="A0A0S3RM20"/>
<evidence type="ECO:0000313" key="2">
    <source>
        <dbReference type="Proteomes" id="UP000291084"/>
    </source>
</evidence>
<dbReference type="Proteomes" id="UP000291084">
    <property type="component" value="Chromosome 3"/>
</dbReference>
<evidence type="ECO:0000313" key="1">
    <source>
        <dbReference type="EMBL" id="BAT81576.1"/>
    </source>
</evidence>